<feature type="transmembrane region" description="Helical" evidence="1">
    <location>
        <begin position="27"/>
        <end position="49"/>
    </location>
</feature>
<dbReference type="eggNOG" id="COG5578">
    <property type="taxonomic scope" value="Bacteria"/>
</dbReference>
<feature type="transmembrane region" description="Helical" evidence="1">
    <location>
        <begin position="69"/>
        <end position="92"/>
    </location>
</feature>
<dbReference type="Pfam" id="PF04854">
    <property type="entry name" value="DUF624"/>
    <property type="match status" value="1"/>
</dbReference>
<dbReference type="Proteomes" id="UP000030647">
    <property type="component" value="Unassembled WGS sequence"/>
</dbReference>
<organism evidence="2 3">
    <name type="scientific">Schleiferilactobacillus shenzhenensis LY-73</name>
    <dbReference type="NCBI Taxonomy" id="1231336"/>
    <lineage>
        <taxon>Bacteria</taxon>
        <taxon>Bacillati</taxon>
        <taxon>Bacillota</taxon>
        <taxon>Bacilli</taxon>
        <taxon>Lactobacillales</taxon>
        <taxon>Lactobacillaceae</taxon>
        <taxon>Schleiferilactobacillus</taxon>
    </lineage>
</organism>
<dbReference type="STRING" id="1231336.L248_2955"/>
<dbReference type="RefSeq" id="WP_022529540.1">
    <property type="nucleotide sequence ID" value="NZ_KI271588.1"/>
</dbReference>
<feature type="transmembrane region" description="Helical" evidence="1">
    <location>
        <begin position="144"/>
        <end position="167"/>
    </location>
</feature>
<keyword evidence="1" id="KW-0472">Membrane</keyword>
<evidence type="ECO:0000313" key="2">
    <source>
        <dbReference type="EMBL" id="ERL65280.1"/>
    </source>
</evidence>
<protein>
    <recommendedName>
        <fullName evidence="4">DUF624 domain-containing protein</fullName>
    </recommendedName>
</protein>
<keyword evidence="1" id="KW-1133">Transmembrane helix</keyword>
<evidence type="ECO:0000256" key="1">
    <source>
        <dbReference type="SAM" id="Phobius"/>
    </source>
</evidence>
<dbReference type="HOGENOM" id="CLU_081578_2_1_9"/>
<feature type="transmembrane region" description="Helical" evidence="1">
    <location>
        <begin position="104"/>
        <end position="124"/>
    </location>
</feature>
<accession>U4TPA6</accession>
<keyword evidence="3" id="KW-1185">Reference proteome</keyword>
<name>U4TPA6_9LACO</name>
<proteinExistence type="predicted"/>
<dbReference type="AlphaFoldDB" id="U4TPA6"/>
<dbReference type="EMBL" id="KI271588">
    <property type="protein sequence ID" value="ERL65280.1"/>
    <property type="molecule type" value="Genomic_DNA"/>
</dbReference>
<keyword evidence="1" id="KW-0812">Transmembrane</keyword>
<feature type="transmembrane region" description="Helical" evidence="1">
    <location>
        <begin position="173"/>
        <end position="193"/>
    </location>
</feature>
<evidence type="ECO:0000313" key="3">
    <source>
        <dbReference type="Proteomes" id="UP000030647"/>
    </source>
</evidence>
<reference evidence="3" key="1">
    <citation type="journal article" date="2013" name="Genome Announc.">
        <title>Whole-Genome Sequencing of Lactobacillus shenzhenensis Strain LY-73T.</title>
        <authorList>
            <person name="Lin Z."/>
            <person name="Liu Z."/>
            <person name="Yang R."/>
            <person name="Zou Y."/>
            <person name="Wan D."/>
            <person name="Chen J."/>
            <person name="Guo M."/>
            <person name="Zhao J."/>
            <person name="Fang C."/>
            <person name="Yang R."/>
            <person name="Liu F."/>
        </authorList>
    </citation>
    <scope>NUCLEOTIDE SEQUENCE [LARGE SCALE GENOMIC DNA]</scope>
    <source>
        <strain evidence="3">LY-73</strain>
    </source>
</reference>
<dbReference type="OrthoDB" id="9814991at2"/>
<gene>
    <name evidence="2" type="ORF">L248_2955</name>
</gene>
<dbReference type="InterPro" id="IPR006938">
    <property type="entry name" value="DUF624"/>
</dbReference>
<evidence type="ECO:0008006" key="4">
    <source>
        <dbReference type="Google" id="ProtNLM"/>
    </source>
</evidence>
<sequence length="207" mass="22843">MKRFSLSIDGPVQRTLGVMGDLIVLNMLWLLCSLPLVTIGAATTALYTVTLDMAEGKGDKHYRQFLQAFLANLGRGSVLGVLLAGLGAFLMWDYWCVRTVLHDNVFFLLMVSLVTLLYAITTLYTFPQAARFDDSVGHYLKNALFLGLAHMKGSLAMLAVLVVLVVLGVVSPHIMMMMAFLGVLFGFSGLAYLSSDYFVHLFAQYQK</sequence>